<name>A0A411E766_9FLAO</name>
<dbReference type="InterPro" id="IPR001763">
    <property type="entry name" value="Rhodanese-like_dom"/>
</dbReference>
<dbReference type="PROSITE" id="PS50206">
    <property type="entry name" value="RHODANESE_3"/>
    <property type="match status" value="1"/>
</dbReference>
<gene>
    <name evidence="2" type="ORF">EQY75_02630</name>
</gene>
<dbReference type="SMART" id="SM00450">
    <property type="entry name" value="RHOD"/>
    <property type="match status" value="1"/>
</dbReference>
<sequence>MADLTQEEWTKQLNEDPNGVVLDVRTPEEIEEGIIKNAMQIDIYTGQAFVDSLNDLDKSKNYYVYCRSGNRSGQACAIMNSLGFENTFNLQGVSWSGKVTLADPLPPSFLNLFFRLRSYISRCKKLCCTGSGNHSFFLSMCSPPQAVRQSR</sequence>
<dbReference type="InterPro" id="IPR050229">
    <property type="entry name" value="GlpE_sulfurtransferase"/>
</dbReference>
<dbReference type="KEGG" id="mur:EQY75_02630"/>
<dbReference type="RefSeq" id="WP_129602631.1">
    <property type="nucleotide sequence ID" value="NZ_CP035544.1"/>
</dbReference>
<proteinExistence type="predicted"/>
<dbReference type="SUPFAM" id="SSF52821">
    <property type="entry name" value="Rhodanese/Cell cycle control phosphatase"/>
    <property type="match status" value="1"/>
</dbReference>
<evidence type="ECO:0000313" key="2">
    <source>
        <dbReference type="EMBL" id="QBA63541.1"/>
    </source>
</evidence>
<dbReference type="PANTHER" id="PTHR43031">
    <property type="entry name" value="FAD-DEPENDENT OXIDOREDUCTASE"/>
    <property type="match status" value="1"/>
</dbReference>
<dbReference type="EMBL" id="CP035544">
    <property type="protein sequence ID" value="QBA63541.1"/>
    <property type="molecule type" value="Genomic_DNA"/>
</dbReference>
<evidence type="ECO:0000313" key="3">
    <source>
        <dbReference type="Proteomes" id="UP000290889"/>
    </source>
</evidence>
<feature type="domain" description="Rhodanese" evidence="1">
    <location>
        <begin position="15"/>
        <end position="104"/>
    </location>
</feature>
<dbReference type="OrthoDB" id="9808735at2"/>
<dbReference type="InterPro" id="IPR036873">
    <property type="entry name" value="Rhodanese-like_dom_sf"/>
</dbReference>
<reference evidence="2 3" key="1">
    <citation type="submission" date="2019-01" db="EMBL/GenBank/DDBJ databases">
        <title>Muriicola soli sp. nov., isolated from soil.</title>
        <authorList>
            <person name="Kang H.J."/>
            <person name="Kim S.B."/>
        </authorList>
    </citation>
    <scope>NUCLEOTIDE SEQUENCE [LARGE SCALE GENOMIC DNA]</scope>
    <source>
        <strain evidence="2 3">MMS17-SY002</strain>
    </source>
</reference>
<dbReference type="Pfam" id="PF00581">
    <property type="entry name" value="Rhodanese"/>
    <property type="match status" value="1"/>
</dbReference>
<dbReference type="Proteomes" id="UP000290889">
    <property type="component" value="Chromosome"/>
</dbReference>
<accession>A0A411E766</accession>
<keyword evidence="3" id="KW-1185">Reference proteome</keyword>
<dbReference type="Gene3D" id="3.40.250.10">
    <property type="entry name" value="Rhodanese-like domain"/>
    <property type="match status" value="1"/>
</dbReference>
<organism evidence="2 3">
    <name type="scientific">Muriicola soli</name>
    <dbReference type="NCBI Taxonomy" id="2507538"/>
    <lineage>
        <taxon>Bacteria</taxon>
        <taxon>Pseudomonadati</taxon>
        <taxon>Bacteroidota</taxon>
        <taxon>Flavobacteriia</taxon>
        <taxon>Flavobacteriales</taxon>
        <taxon>Flavobacteriaceae</taxon>
        <taxon>Muriicola</taxon>
    </lineage>
</organism>
<dbReference type="AlphaFoldDB" id="A0A411E766"/>
<protein>
    <submittedName>
        <fullName evidence="2">Rhodanese-like domain-containing protein</fullName>
    </submittedName>
</protein>
<dbReference type="PANTHER" id="PTHR43031:SF1">
    <property type="entry name" value="PYRIDINE NUCLEOTIDE-DISULPHIDE OXIDOREDUCTASE"/>
    <property type="match status" value="1"/>
</dbReference>
<dbReference type="CDD" id="cd00158">
    <property type="entry name" value="RHOD"/>
    <property type="match status" value="1"/>
</dbReference>
<evidence type="ECO:0000259" key="1">
    <source>
        <dbReference type="PROSITE" id="PS50206"/>
    </source>
</evidence>